<comment type="similarity">
    <text evidence="2">Belongs to the N-acetylmuramoyl-L-alanine amidase 3 family.</text>
</comment>
<feature type="domain" description="LysM" evidence="7">
    <location>
        <begin position="397"/>
        <end position="440"/>
    </location>
</feature>
<dbReference type="SMART" id="SM00257">
    <property type="entry name" value="LysM"/>
    <property type="match status" value="1"/>
</dbReference>
<evidence type="ECO:0000256" key="5">
    <source>
        <dbReference type="ARBA" id="ARBA00023316"/>
    </source>
</evidence>
<dbReference type="Pfam" id="PF01476">
    <property type="entry name" value="LysM"/>
    <property type="match status" value="1"/>
</dbReference>
<evidence type="ECO:0000256" key="2">
    <source>
        <dbReference type="ARBA" id="ARBA00010860"/>
    </source>
</evidence>
<dbReference type="PROSITE" id="PS51782">
    <property type="entry name" value="LYSM"/>
    <property type="match status" value="1"/>
</dbReference>
<evidence type="ECO:0000313" key="11">
    <source>
        <dbReference type="Proteomes" id="UP000287865"/>
    </source>
</evidence>
<dbReference type="GO" id="GO:0009253">
    <property type="term" value="P:peptidoglycan catabolic process"/>
    <property type="evidence" value="ECO:0007669"/>
    <property type="project" value="InterPro"/>
</dbReference>
<evidence type="ECO:0000313" key="9">
    <source>
        <dbReference type="EMBL" id="RUO27661.1"/>
    </source>
</evidence>
<dbReference type="InterPro" id="IPR036779">
    <property type="entry name" value="LysM_dom_sf"/>
</dbReference>
<dbReference type="Proteomes" id="UP000249203">
    <property type="component" value="Unassembled WGS sequence"/>
</dbReference>
<dbReference type="SUPFAM" id="SSF53187">
    <property type="entry name" value="Zn-dependent exopeptidases"/>
    <property type="match status" value="1"/>
</dbReference>
<dbReference type="PANTHER" id="PTHR30404:SF6">
    <property type="entry name" value="N-ACETYLMURAMOYL-L-ALANINE AMIDASE AMIB"/>
    <property type="match status" value="1"/>
</dbReference>
<accession>A0A327X2T1</accession>
<dbReference type="GO" id="GO:0030288">
    <property type="term" value="C:outer membrane-bounded periplasmic space"/>
    <property type="evidence" value="ECO:0007669"/>
    <property type="project" value="TreeGrafter"/>
</dbReference>
<evidence type="ECO:0000256" key="4">
    <source>
        <dbReference type="ARBA" id="ARBA00022801"/>
    </source>
</evidence>
<dbReference type="InterPro" id="IPR050695">
    <property type="entry name" value="N-acetylmuramoyl_amidase_3"/>
</dbReference>
<dbReference type="RefSeq" id="WP_111568799.1">
    <property type="nucleotide sequence ID" value="NZ_PIPK01000002.1"/>
</dbReference>
<dbReference type="PANTHER" id="PTHR30404">
    <property type="entry name" value="N-ACETYLMURAMOYL-L-ALANINE AMIDASE"/>
    <property type="match status" value="1"/>
</dbReference>
<dbReference type="Pfam" id="PF01520">
    <property type="entry name" value="Amidase_3"/>
    <property type="match status" value="1"/>
</dbReference>
<comment type="catalytic activity">
    <reaction evidence="1">
        <text>Hydrolyzes the link between N-acetylmuramoyl residues and L-amino acid residues in certain cell-wall glycopeptides.</text>
        <dbReference type="EC" id="3.5.1.28"/>
    </reaction>
</comment>
<dbReference type="EMBL" id="QLMD01000003">
    <property type="protein sequence ID" value="RAJ99193.1"/>
    <property type="molecule type" value="Genomic_DNA"/>
</dbReference>
<evidence type="ECO:0000256" key="1">
    <source>
        <dbReference type="ARBA" id="ARBA00001561"/>
    </source>
</evidence>
<proteinExistence type="inferred from homology"/>
<gene>
    <name evidence="8" type="ORF">B0I24_103187</name>
    <name evidence="9" type="ORF">CWE07_03320</name>
</gene>
<dbReference type="CDD" id="cd00118">
    <property type="entry name" value="LysM"/>
    <property type="match status" value="1"/>
</dbReference>
<reference evidence="8 10" key="2">
    <citation type="submission" date="2018-06" db="EMBL/GenBank/DDBJ databases">
        <title>Genomic Encyclopedia of Type Strains, Phase III (KMG-III): the genomes of soil and plant-associated and newly described type strains.</title>
        <authorList>
            <person name="Whitman W."/>
        </authorList>
    </citation>
    <scope>NUCLEOTIDE SEQUENCE [LARGE SCALE GENOMIC DNA]</scope>
    <source>
        <strain evidence="8 10">CGMCC 1.15366</strain>
    </source>
</reference>
<dbReference type="CDD" id="cd02696">
    <property type="entry name" value="MurNAc-LAA"/>
    <property type="match status" value="1"/>
</dbReference>
<dbReference type="OrthoDB" id="9806267at2"/>
<evidence type="ECO:0000313" key="8">
    <source>
        <dbReference type="EMBL" id="RAJ99193.1"/>
    </source>
</evidence>
<feature type="signal peptide" evidence="6">
    <location>
        <begin position="1"/>
        <end position="26"/>
    </location>
</feature>
<evidence type="ECO:0000259" key="7">
    <source>
        <dbReference type="PROSITE" id="PS51782"/>
    </source>
</evidence>
<dbReference type="SUPFAM" id="SSF54106">
    <property type="entry name" value="LysM domain"/>
    <property type="match status" value="1"/>
</dbReference>
<dbReference type="Gene3D" id="2.60.40.3500">
    <property type="match status" value="1"/>
</dbReference>
<reference evidence="9 11" key="1">
    <citation type="journal article" date="2018" name="Front. Microbiol.">
        <title>Genome-Based Analysis Reveals the Taxonomy and Diversity of the Family Idiomarinaceae.</title>
        <authorList>
            <person name="Liu Y."/>
            <person name="Lai Q."/>
            <person name="Shao Z."/>
        </authorList>
    </citation>
    <scope>NUCLEOTIDE SEQUENCE [LARGE SCALE GENOMIC DNA]</scope>
    <source>
        <strain evidence="9 11">CF12-14</strain>
    </source>
</reference>
<keyword evidence="11" id="KW-1185">Reference proteome</keyword>
<feature type="chain" id="PRO_5016268968" description="N-acetylmuramoyl-L-alanine amidase" evidence="6">
    <location>
        <begin position="27"/>
        <end position="443"/>
    </location>
</feature>
<dbReference type="EMBL" id="PIPK01000002">
    <property type="protein sequence ID" value="RUO27661.1"/>
    <property type="molecule type" value="Genomic_DNA"/>
</dbReference>
<comment type="caution">
    <text evidence="8">The sequence shown here is derived from an EMBL/GenBank/DDBJ whole genome shotgun (WGS) entry which is preliminary data.</text>
</comment>
<evidence type="ECO:0000256" key="3">
    <source>
        <dbReference type="ARBA" id="ARBA00011901"/>
    </source>
</evidence>
<sequence>MKKIRSALNSLALIWCSLWLIAPAFASDALESVRVWPAPDKTRIVFDLAAAPEHSYFTIYDNQPYRLVIDFRNTRNQVNLDALDFESMMVNRIRSSSPPQASTTRIVLELSRQVTPVIFPLPPNERYGHRLVVDIPGQSVPEQRVTRSLEGMKERPVVVAIDAGHGGEDPGSIGPSGTYEKNITLPVARRLAELINADPGMKAVLVRTGDYGVQLNQRNRIARRERADMLISIHADAFTTPQPRGASVWVLSRRRANTELGRWLENREQHSELLGGAGEVLSNNGDDPYLARTLLDMSIDSSMSGGFEAANLLLSRLGTVTRLHRREPQAASFAVLNSPDIPSVLVELGFISNPQEEQEMRSTAHQQRLAQALYEGTREFFVRHPIDGTILANQRTRQHRVQSGDSLSVLAQRYGTTVRAIQQQNNLSSTVLRVGQVLEIPAS</sequence>
<dbReference type="AlphaFoldDB" id="A0A327X2T1"/>
<keyword evidence="5" id="KW-0961">Cell wall biogenesis/degradation</keyword>
<dbReference type="Gene3D" id="3.40.630.40">
    <property type="entry name" value="Zn-dependent exopeptidases"/>
    <property type="match status" value="1"/>
</dbReference>
<dbReference type="Pfam" id="PF11741">
    <property type="entry name" value="AMIN"/>
    <property type="match status" value="1"/>
</dbReference>
<dbReference type="Gene3D" id="3.10.350.10">
    <property type="entry name" value="LysM domain"/>
    <property type="match status" value="1"/>
</dbReference>
<dbReference type="SMART" id="SM00646">
    <property type="entry name" value="Ami_3"/>
    <property type="match status" value="1"/>
</dbReference>
<name>A0A327X2T1_9GAMM</name>
<dbReference type="InterPro" id="IPR018392">
    <property type="entry name" value="LysM"/>
</dbReference>
<dbReference type="EC" id="3.5.1.28" evidence="3"/>
<protein>
    <recommendedName>
        <fullName evidence="3">N-acetylmuramoyl-L-alanine amidase</fullName>
        <ecNumber evidence="3">3.5.1.28</ecNumber>
    </recommendedName>
</protein>
<keyword evidence="6" id="KW-0732">Signal</keyword>
<dbReference type="Proteomes" id="UP000287865">
    <property type="component" value="Unassembled WGS sequence"/>
</dbReference>
<dbReference type="GO" id="GO:0071555">
    <property type="term" value="P:cell wall organization"/>
    <property type="evidence" value="ECO:0007669"/>
    <property type="project" value="UniProtKB-KW"/>
</dbReference>
<evidence type="ECO:0000256" key="6">
    <source>
        <dbReference type="SAM" id="SignalP"/>
    </source>
</evidence>
<dbReference type="InterPro" id="IPR002508">
    <property type="entry name" value="MurNAc-LAA_cat"/>
</dbReference>
<keyword evidence="4" id="KW-0378">Hydrolase</keyword>
<evidence type="ECO:0000313" key="10">
    <source>
        <dbReference type="Proteomes" id="UP000249203"/>
    </source>
</evidence>
<dbReference type="InterPro" id="IPR021731">
    <property type="entry name" value="AMIN_dom"/>
</dbReference>
<organism evidence="8 10">
    <name type="scientific">Aliidiomarina maris</name>
    <dbReference type="NCBI Taxonomy" id="531312"/>
    <lineage>
        <taxon>Bacteria</taxon>
        <taxon>Pseudomonadati</taxon>
        <taxon>Pseudomonadota</taxon>
        <taxon>Gammaproteobacteria</taxon>
        <taxon>Alteromonadales</taxon>
        <taxon>Idiomarinaceae</taxon>
        <taxon>Aliidiomarina</taxon>
    </lineage>
</organism>
<dbReference type="GO" id="GO:0008745">
    <property type="term" value="F:N-acetylmuramoyl-L-alanine amidase activity"/>
    <property type="evidence" value="ECO:0007669"/>
    <property type="project" value="UniProtKB-EC"/>
</dbReference>